<dbReference type="EMBL" id="JAAFYZ010000002">
    <property type="protein sequence ID" value="MBS2545330.1"/>
    <property type="molecule type" value="Genomic_DNA"/>
</dbReference>
<evidence type="ECO:0000313" key="1">
    <source>
        <dbReference type="EMBL" id="MBS2545330.1"/>
    </source>
</evidence>
<sequence length="196" mass="20697">MTSARTAKTAVAQSVMLVEEFITRGWTVNQHPVRDDADVSQAALLTPPSGAVPVKLAIVTEPNGGARLAEFIYEPMRGTGKGSSSAHPFWRMSIFDAPASAILAASRVAITAERGPTFNTATHEGWEACSTHTASGHLASTTFVHPTGQVAASYVYPDVPGECGAWLIYGPVCYADATGHTPGPVIREFAERLLTS</sequence>
<keyword evidence="2" id="KW-1185">Reference proteome</keyword>
<gene>
    <name evidence="1" type="ORF">KGQ19_00460</name>
</gene>
<protein>
    <submittedName>
        <fullName evidence="1">Uncharacterized protein</fullName>
    </submittedName>
</protein>
<dbReference type="Proteomes" id="UP000730482">
    <property type="component" value="Unassembled WGS sequence"/>
</dbReference>
<organism evidence="1 2">
    <name type="scientific">Catenulispora pinistramenti</name>
    <dbReference type="NCBI Taxonomy" id="2705254"/>
    <lineage>
        <taxon>Bacteria</taxon>
        <taxon>Bacillati</taxon>
        <taxon>Actinomycetota</taxon>
        <taxon>Actinomycetes</taxon>
        <taxon>Catenulisporales</taxon>
        <taxon>Catenulisporaceae</taxon>
        <taxon>Catenulispora</taxon>
    </lineage>
</organism>
<name>A0ABS5KHI5_9ACTN</name>
<comment type="caution">
    <text evidence="1">The sequence shown here is derived from an EMBL/GenBank/DDBJ whole genome shotgun (WGS) entry which is preliminary data.</text>
</comment>
<dbReference type="RefSeq" id="WP_212006996.1">
    <property type="nucleotide sequence ID" value="NZ_JAAFYZ010000002.1"/>
</dbReference>
<accession>A0ABS5KHI5</accession>
<proteinExistence type="predicted"/>
<reference evidence="1 2" key="1">
    <citation type="submission" date="2020-02" db="EMBL/GenBank/DDBJ databases">
        <title>Acidophilic actinobacteria isolated from forest soil.</title>
        <authorList>
            <person name="Golinska P."/>
        </authorList>
    </citation>
    <scope>NUCLEOTIDE SEQUENCE [LARGE SCALE GENOMIC DNA]</scope>
    <source>
        <strain evidence="1 2">NL8</strain>
    </source>
</reference>
<evidence type="ECO:0000313" key="2">
    <source>
        <dbReference type="Proteomes" id="UP000730482"/>
    </source>
</evidence>